<dbReference type="EMBL" id="JAVRRJ010000004">
    <property type="protein sequence ID" value="KAK5085604.1"/>
    <property type="molecule type" value="Genomic_DNA"/>
</dbReference>
<organism evidence="2 3">
    <name type="scientific">Lithohypha guttulata</name>
    <dbReference type="NCBI Taxonomy" id="1690604"/>
    <lineage>
        <taxon>Eukaryota</taxon>
        <taxon>Fungi</taxon>
        <taxon>Dikarya</taxon>
        <taxon>Ascomycota</taxon>
        <taxon>Pezizomycotina</taxon>
        <taxon>Eurotiomycetes</taxon>
        <taxon>Chaetothyriomycetidae</taxon>
        <taxon>Chaetothyriales</taxon>
        <taxon>Trichomeriaceae</taxon>
        <taxon>Lithohypha</taxon>
    </lineage>
</organism>
<keyword evidence="3" id="KW-1185">Reference proteome</keyword>
<evidence type="ECO:0000313" key="2">
    <source>
        <dbReference type="EMBL" id="KAK5085604.1"/>
    </source>
</evidence>
<name>A0AAN7Y682_9EURO</name>
<evidence type="ECO:0000256" key="1">
    <source>
        <dbReference type="SAM" id="MobiDB-lite"/>
    </source>
</evidence>
<protein>
    <submittedName>
        <fullName evidence="2">Uncharacterized protein</fullName>
    </submittedName>
</protein>
<feature type="region of interest" description="Disordered" evidence="1">
    <location>
        <begin position="165"/>
        <end position="195"/>
    </location>
</feature>
<sequence>MSWSAFPEELRAQVLAFAFEDATVRYGSESPSINSKAIDSALCVYRRHGISPSRWQPLSALTVSKDFASIDTINFALLQNAKIVLNSRQDIDNLATYLDKFGKKGVYKTILISDRFTNETGYHLRALQQTIGRFKVVVNTDRRIYLSAKPSSNIATFCAGSNQAKPEEQCEQAPRTDQQGSESCKGPSKITSNTF</sequence>
<dbReference type="Proteomes" id="UP001309876">
    <property type="component" value="Unassembled WGS sequence"/>
</dbReference>
<comment type="caution">
    <text evidence="2">The sequence shown here is derived from an EMBL/GenBank/DDBJ whole genome shotgun (WGS) entry which is preliminary data.</text>
</comment>
<gene>
    <name evidence="2" type="ORF">LTR05_004891</name>
</gene>
<proteinExistence type="predicted"/>
<reference evidence="2 3" key="1">
    <citation type="submission" date="2023-08" db="EMBL/GenBank/DDBJ databases">
        <title>Black Yeasts Isolated from many extreme environments.</title>
        <authorList>
            <person name="Coleine C."/>
            <person name="Stajich J.E."/>
            <person name="Selbmann L."/>
        </authorList>
    </citation>
    <scope>NUCLEOTIDE SEQUENCE [LARGE SCALE GENOMIC DNA]</scope>
    <source>
        <strain evidence="2 3">CCFEE 5910</strain>
    </source>
</reference>
<dbReference type="AlphaFoldDB" id="A0AAN7Y682"/>
<evidence type="ECO:0000313" key="3">
    <source>
        <dbReference type="Proteomes" id="UP001309876"/>
    </source>
</evidence>
<accession>A0AAN7Y682</accession>